<dbReference type="Gene3D" id="3.40.50.2000">
    <property type="entry name" value="Glycogen Phosphorylase B"/>
    <property type="match status" value="2"/>
</dbReference>
<evidence type="ECO:0000256" key="3">
    <source>
        <dbReference type="ARBA" id="ARBA00022679"/>
    </source>
</evidence>
<keyword evidence="5" id="KW-0732">Signal</keyword>
<feature type="chain" id="PRO_5042621145" description="UDP-glucuronosyltransferase" evidence="5">
    <location>
        <begin position="19"/>
        <end position="517"/>
    </location>
</feature>
<comment type="caution">
    <text evidence="6">The sequence shown here is derived from an EMBL/GenBank/DDBJ whole genome shotgun (WGS) entry which is preliminary data.</text>
</comment>
<proteinExistence type="inferred from homology"/>
<evidence type="ECO:0000313" key="6">
    <source>
        <dbReference type="EMBL" id="CAH1779234.1"/>
    </source>
</evidence>
<feature type="signal peptide" evidence="5">
    <location>
        <begin position="1"/>
        <end position="18"/>
    </location>
</feature>
<dbReference type="InterPro" id="IPR050271">
    <property type="entry name" value="UDP-glycosyltransferase"/>
</dbReference>
<evidence type="ECO:0000313" key="7">
    <source>
        <dbReference type="Proteomes" id="UP000749559"/>
    </source>
</evidence>
<evidence type="ECO:0000256" key="5">
    <source>
        <dbReference type="RuleBase" id="RU362059"/>
    </source>
</evidence>
<dbReference type="Proteomes" id="UP000749559">
    <property type="component" value="Unassembled WGS sequence"/>
</dbReference>
<accession>A0A8J1XQK4</accession>
<comment type="catalytic activity">
    <reaction evidence="5">
        <text>glucuronate acceptor + UDP-alpha-D-glucuronate = acceptor beta-D-glucuronoside + UDP + H(+)</text>
        <dbReference type="Rhea" id="RHEA:21032"/>
        <dbReference type="ChEBI" id="CHEBI:15378"/>
        <dbReference type="ChEBI" id="CHEBI:58052"/>
        <dbReference type="ChEBI" id="CHEBI:58223"/>
        <dbReference type="ChEBI" id="CHEBI:132367"/>
        <dbReference type="ChEBI" id="CHEBI:132368"/>
        <dbReference type="EC" id="2.4.1.17"/>
    </reaction>
</comment>
<sequence length="517" mass="58170">MEIRLSLLILLIVPSALAMKVLLIPAQVPSHLLYFTPLGEELLEQGHQVGLVVSPHLLNRVPKGSKGSSMTTHIIPTNKTDKEITEVLIELGQIQAKGKSLLKILPLMKAFIDVTSETVCALLDNEGAVESLKKEKYDIAVVDGTPFLDSLYIIPYMLDIPFCSLATANFNYLMGAPALPSFVPSTGTLYTDRMTFLQRISNFLATIIGEQILTNSLDEAAGNALIKKYAPNRPAIYLELKRKTLLWMINQDNLLEFHVPLMENAIQVGGLSIMPNKPLPSELEDFITKTNSNVILVSFGSKSDILDPEMIAKLIFVFKAVKESVIWKYDGYFSDLPSRIKILKWIPQNDVLAHPKVKLFMTHCGNNGQYEALYNGVPMLGLPLFADQPHNAIRMQSKGYGIAMNVHDLTADQLLHNINEILANSTYRDNIQKASKIFRSRKSPRKRAFEALEHVAMFGGEHLRPSSVDMPFWQLWMIDIYVFLILIMSVILVILKNVILFVCRFVKSRFMTKRKVD</sequence>
<feature type="transmembrane region" description="Helical" evidence="5">
    <location>
        <begin position="480"/>
        <end position="506"/>
    </location>
</feature>
<gene>
    <name evidence="6" type="ORF">OFUS_LOCUS6062</name>
</gene>
<dbReference type="PANTHER" id="PTHR48043">
    <property type="entry name" value="EG:EG0003.4 PROTEIN-RELATED"/>
    <property type="match status" value="1"/>
</dbReference>
<keyword evidence="7" id="KW-1185">Reference proteome</keyword>
<dbReference type="GO" id="GO:0016020">
    <property type="term" value="C:membrane"/>
    <property type="evidence" value="ECO:0007669"/>
    <property type="project" value="UniProtKB-SubCell"/>
</dbReference>
<organism evidence="6 7">
    <name type="scientific">Owenia fusiformis</name>
    <name type="common">Polychaete worm</name>
    <dbReference type="NCBI Taxonomy" id="6347"/>
    <lineage>
        <taxon>Eukaryota</taxon>
        <taxon>Metazoa</taxon>
        <taxon>Spiralia</taxon>
        <taxon>Lophotrochozoa</taxon>
        <taxon>Annelida</taxon>
        <taxon>Polychaeta</taxon>
        <taxon>Sedentaria</taxon>
        <taxon>Canalipalpata</taxon>
        <taxon>Sabellida</taxon>
        <taxon>Oweniida</taxon>
        <taxon>Oweniidae</taxon>
        <taxon>Owenia</taxon>
    </lineage>
</organism>
<dbReference type="InterPro" id="IPR002213">
    <property type="entry name" value="UDP_glucos_trans"/>
</dbReference>
<dbReference type="PANTHER" id="PTHR48043:SF145">
    <property type="entry name" value="FI06409P-RELATED"/>
    <property type="match status" value="1"/>
</dbReference>
<dbReference type="InterPro" id="IPR035595">
    <property type="entry name" value="UDP_glycos_trans_CS"/>
</dbReference>
<dbReference type="CDD" id="cd03784">
    <property type="entry name" value="GT1_Gtf-like"/>
    <property type="match status" value="1"/>
</dbReference>
<keyword evidence="5" id="KW-0812">Transmembrane</keyword>
<evidence type="ECO:0000256" key="4">
    <source>
        <dbReference type="RuleBase" id="RU003718"/>
    </source>
</evidence>
<dbReference type="EC" id="2.4.1.17" evidence="5"/>
<name>A0A8J1XQK4_OWEFU</name>
<evidence type="ECO:0000256" key="1">
    <source>
        <dbReference type="ARBA" id="ARBA00009995"/>
    </source>
</evidence>
<protein>
    <recommendedName>
        <fullName evidence="5">UDP-glucuronosyltransferase</fullName>
        <ecNumber evidence="5">2.4.1.17</ecNumber>
    </recommendedName>
</protein>
<comment type="subcellular location">
    <subcellularLocation>
        <location evidence="5">Membrane</location>
        <topology evidence="5">Single-pass membrane protein</topology>
    </subcellularLocation>
</comment>
<evidence type="ECO:0000256" key="2">
    <source>
        <dbReference type="ARBA" id="ARBA00022676"/>
    </source>
</evidence>
<dbReference type="Pfam" id="PF00201">
    <property type="entry name" value="UDPGT"/>
    <property type="match status" value="1"/>
</dbReference>
<dbReference type="AlphaFoldDB" id="A0A8J1XQK4"/>
<dbReference type="PROSITE" id="PS00375">
    <property type="entry name" value="UDPGT"/>
    <property type="match status" value="1"/>
</dbReference>
<reference evidence="6" key="1">
    <citation type="submission" date="2022-03" db="EMBL/GenBank/DDBJ databases">
        <authorList>
            <person name="Martin C."/>
        </authorList>
    </citation>
    <scope>NUCLEOTIDE SEQUENCE</scope>
</reference>
<keyword evidence="5" id="KW-0472">Membrane</keyword>
<comment type="similarity">
    <text evidence="1 4">Belongs to the UDP-glycosyltransferase family.</text>
</comment>
<dbReference type="OrthoDB" id="6072202at2759"/>
<dbReference type="FunFam" id="3.40.50.2000:FF:000021">
    <property type="entry name" value="UDP-glucuronosyltransferase"/>
    <property type="match status" value="1"/>
</dbReference>
<dbReference type="GO" id="GO:0015020">
    <property type="term" value="F:glucuronosyltransferase activity"/>
    <property type="evidence" value="ECO:0007669"/>
    <property type="project" value="UniProtKB-EC"/>
</dbReference>
<dbReference type="SUPFAM" id="SSF53756">
    <property type="entry name" value="UDP-Glycosyltransferase/glycogen phosphorylase"/>
    <property type="match status" value="1"/>
</dbReference>
<keyword evidence="5" id="KW-1133">Transmembrane helix</keyword>
<keyword evidence="2 4" id="KW-0328">Glycosyltransferase</keyword>
<keyword evidence="3 4" id="KW-0808">Transferase</keyword>
<dbReference type="EMBL" id="CAIIXF020000003">
    <property type="protein sequence ID" value="CAH1779234.1"/>
    <property type="molecule type" value="Genomic_DNA"/>
</dbReference>